<dbReference type="AlphaFoldDB" id="A0A0P9CPU6"/>
<proteinExistence type="predicted"/>
<comment type="caution">
    <text evidence="1">The sequence shown here is derived from an EMBL/GenBank/DDBJ whole genome shotgun (WGS) entry which is preliminary data.</text>
</comment>
<dbReference type="EMBL" id="LJCR01002988">
    <property type="protein sequence ID" value="KPV48056.1"/>
    <property type="molecule type" value="Genomic_DNA"/>
</dbReference>
<accession>A0A0P9CPU6</accession>
<gene>
    <name evidence="1" type="ORF">SE17_40125</name>
</gene>
<protein>
    <submittedName>
        <fullName evidence="1">Uncharacterized protein</fullName>
    </submittedName>
</protein>
<keyword evidence="2" id="KW-1185">Reference proteome</keyword>
<evidence type="ECO:0000313" key="1">
    <source>
        <dbReference type="EMBL" id="KPV48056.1"/>
    </source>
</evidence>
<reference evidence="1 2" key="1">
    <citation type="submission" date="2015-09" db="EMBL/GenBank/DDBJ databases">
        <title>Draft genome sequence of Kouleothrix aurantiaca JCM 19913.</title>
        <authorList>
            <person name="Hemp J."/>
        </authorList>
    </citation>
    <scope>NUCLEOTIDE SEQUENCE [LARGE SCALE GENOMIC DNA]</scope>
    <source>
        <strain evidence="1 2">COM-B</strain>
    </source>
</reference>
<dbReference type="Proteomes" id="UP000050509">
    <property type="component" value="Unassembled WGS sequence"/>
</dbReference>
<organism evidence="1 2">
    <name type="scientific">Kouleothrix aurantiaca</name>
    <dbReference type="NCBI Taxonomy" id="186479"/>
    <lineage>
        <taxon>Bacteria</taxon>
        <taxon>Bacillati</taxon>
        <taxon>Chloroflexota</taxon>
        <taxon>Chloroflexia</taxon>
        <taxon>Chloroflexales</taxon>
        <taxon>Roseiflexineae</taxon>
        <taxon>Roseiflexaceae</taxon>
        <taxon>Kouleothrix</taxon>
    </lineage>
</organism>
<evidence type="ECO:0000313" key="2">
    <source>
        <dbReference type="Proteomes" id="UP000050509"/>
    </source>
</evidence>
<sequence>MFEGSTVITLTGKQGRVVAPPASADPDGPRVWVRITVDFDPRPISLRCAYHPRDLREVHHA</sequence>
<name>A0A0P9CPU6_9CHLR</name>